<feature type="transmembrane region" description="Helical" evidence="1">
    <location>
        <begin position="170"/>
        <end position="195"/>
    </location>
</feature>
<proteinExistence type="predicted"/>
<reference evidence="2 3" key="1">
    <citation type="journal article" date="2023" name="Plants (Basel)">
        <title>Bridging the Gap: Combining Genomics and Transcriptomics Approaches to Understand Stylosanthes scabra, an Orphan Legume from the Brazilian Caatinga.</title>
        <authorList>
            <person name="Ferreira-Neto J.R.C."/>
            <person name="da Silva M.D."/>
            <person name="Binneck E."/>
            <person name="de Melo N.F."/>
            <person name="da Silva R.H."/>
            <person name="de Melo A.L.T.M."/>
            <person name="Pandolfi V."/>
            <person name="Bustamante F.O."/>
            <person name="Brasileiro-Vidal A.C."/>
            <person name="Benko-Iseppon A.M."/>
        </authorList>
    </citation>
    <scope>NUCLEOTIDE SEQUENCE [LARGE SCALE GENOMIC DNA]</scope>
    <source>
        <tissue evidence="2">Leaves</tissue>
    </source>
</reference>
<dbReference type="Proteomes" id="UP001341840">
    <property type="component" value="Unassembled WGS sequence"/>
</dbReference>
<name>A0ABU6TPZ2_9FABA</name>
<dbReference type="EMBL" id="JASCZI010091405">
    <property type="protein sequence ID" value="MED6150206.1"/>
    <property type="molecule type" value="Genomic_DNA"/>
</dbReference>
<gene>
    <name evidence="2" type="ORF">PIB30_070164</name>
</gene>
<comment type="caution">
    <text evidence="2">The sequence shown here is derived from an EMBL/GenBank/DDBJ whole genome shotgun (WGS) entry which is preliminary data.</text>
</comment>
<keyword evidence="3" id="KW-1185">Reference proteome</keyword>
<organism evidence="2 3">
    <name type="scientific">Stylosanthes scabra</name>
    <dbReference type="NCBI Taxonomy" id="79078"/>
    <lineage>
        <taxon>Eukaryota</taxon>
        <taxon>Viridiplantae</taxon>
        <taxon>Streptophyta</taxon>
        <taxon>Embryophyta</taxon>
        <taxon>Tracheophyta</taxon>
        <taxon>Spermatophyta</taxon>
        <taxon>Magnoliopsida</taxon>
        <taxon>eudicotyledons</taxon>
        <taxon>Gunneridae</taxon>
        <taxon>Pentapetalae</taxon>
        <taxon>rosids</taxon>
        <taxon>fabids</taxon>
        <taxon>Fabales</taxon>
        <taxon>Fabaceae</taxon>
        <taxon>Papilionoideae</taxon>
        <taxon>50 kb inversion clade</taxon>
        <taxon>dalbergioids sensu lato</taxon>
        <taxon>Dalbergieae</taxon>
        <taxon>Pterocarpus clade</taxon>
        <taxon>Stylosanthes</taxon>
    </lineage>
</organism>
<keyword evidence="1" id="KW-1133">Transmembrane helix</keyword>
<keyword evidence="1" id="KW-0472">Membrane</keyword>
<evidence type="ECO:0000313" key="2">
    <source>
        <dbReference type="EMBL" id="MED6150206.1"/>
    </source>
</evidence>
<sequence length="196" mass="21781">MSTHRGITCTIRATPPQRRRSLHLAPPPTSSSTIAHRSVTVARRGETEHGARVLGWCCRRAPTLPLTSSLSSAIVAGNGSPKLLRHRCNHSRVLFRHRGCWSSPAVEKDTDLTAIPSVFPIWVAGVPRLHTAMEALFWYPTITSALLCTLLLCFATNWFCLLRESPALQVYLSCFFGSIVLPELVVVVRVCLLWLR</sequence>
<accession>A0ABU6TPZ2</accession>
<feature type="transmembrane region" description="Helical" evidence="1">
    <location>
        <begin position="136"/>
        <end position="158"/>
    </location>
</feature>
<evidence type="ECO:0000256" key="1">
    <source>
        <dbReference type="SAM" id="Phobius"/>
    </source>
</evidence>
<protein>
    <submittedName>
        <fullName evidence="2">Uncharacterized protein</fullName>
    </submittedName>
</protein>
<evidence type="ECO:0000313" key="3">
    <source>
        <dbReference type="Proteomes" id="UP001341840"/>
    </source>
</evidence>
<keyword evidence="1" id="KW-0812">Transmembrane</keyword>